<dbReference type="GeneID" id="60403686"/>
<evidence type="ECO:0008006" key="4">
    <source>
        <dbReference type="Google" id="ProtNLM"/>
    </source>
</evidence>
<evidence type="ECO:0000313" key="2">
    <source>
        <dbReference type="EMBL" id="CDJ35914.1"/>
    </source>
</evidence>
<dbReference type="InterPro" id="IPR016024">
    <property type="entry name" value="ARM-type_fold"/>
</dbReference>
<dbReference type="Proteomes" id="UP000030744">
    <property type="component" value="Unassembled WGS sequence"/>
</dbReference>
<evidence type="ECO:0000256" key="1">
    <source>
        <dbReference type="SAM" id="MobiDB-lite"/>
    </source>
</evidence>
<dbReference type="EMBL" id="HG735426">
    <property type="protein sequence ID" value="CDJ35914.1"/>
    <property type="molecule type" value="Genomic_DNA"/>
</dbReference>
<dbReference type="SUPFAM" id="SSF48371">
    <property type="entry name" value="ARM repeat"/>
    <property type="match status" value="1"/>
</dbReference>
<dbReference type="RefSeq" id="XP_037878203.1">
    <property type="nucleotide sequence ID" value="XM_038022349.1"/>
</dbReference>
<feature type="region of interest" description="Disordered" evidence="1">
    <location>
        <begin position="675"/>
        <end position="707"/>
    </location>
</feature>
<organism evidence="2 3">
    <name type="scientific">Eimeria mitis</name>
    <dbReference type="NCBI Taxonomy" id="44415"/>
    <lineage>
        <taxon>Eukaryota</taxon>
        <taxon>Sar</taxon>
        <taxon>Alveolata</taxon>
        <taxon>Apicomplexa</taxon>
        <taxon>Conoidasida</taxon>
        <taxon>Coccidia</taxon>
        <taxon>Eucoccidiorida</taxon>
        <taxon>Eimeriorina</taxon>
        <taxon>Eimeriidae</taxon>
        <taxon>Eimeria</taxon>
    </lineage>
</organism>
<name>U6KDB0_9EIME</name>
<evidence type="ECO:0000313" key="3">
    <source>
        <dbReference type="Proteomes" id="UP000030744"/>
    </source>
</evidence>
<protein>
    <recommendedName>
        <fullName evidence="4">HEAT repeat-containing protein</fullName>
    </recommendedName>
</protein>
<sequence length="869" mass="95509">MAAPQVLPQTLLTQQQQQQQLLQLLRRDLNRLSDSNRVTRLQGARSILRVYEEEAAKRAAETDRAATSGDNQKSLQKDHTPQACPFSGVFLSSVYAPISVLCADEASESCRATALDLVQLVVKHFLSRREVILICMGSKDTGDNTYPWGGDCNSCPVGAAFFRGRAGAADGSYLSSSSAGHSEAVKSLVLVIAERLKDASGEVEKSEELRLINMQLLQYLLLQAANRYWNVSLAAWLDLNEQSDGLKMVQMLRRLVQEMSPRVLLRRKVLPNLLQLLLLLMGDADQEVAREAEEALLSLAPRCVSLSRKREQRREWRREKARSQSQKLSSEEDELTNDDTGSSDDLLEENEDDGPHKTSRIPLSPCEADDETSELYKSTGYCREAPTELAGLYLKELMADLLPRLTSWSADERLASLRALAALMPMSGFRLLHQLPHLLMQLYETCAIGEGRPPGNRQDEQHQWSPLLLLVQHAILREIKGENEASNDCNSTNVSEPWHRGGLQELGACSSLCNSLEAVELALQCAGQLLHAARELCQVEAKSLFAAALLQQIDTRSHQDIAREAVACVCECTGEGPLKLYLAFLDDLIARELHGDFAREESASPPSPMMQARPSLPMLWSSNDPRRLLLLRALHGAQEAADAEEVSSAANCLRMRDLVKVALLCVSQIIPTLSPSSIPPVPTPHQQTEEGHENPSNGDVNEMGTFGQLTPANERKAEFDAVSKETNENEVQAKPLIAALSLLSPLLVSCMDDDWNADVRSLSVGVVRQLFLDLHGAGEEHAALEQLAAATATPLQQRLDDARDDIRLAAAVALQAMLKQRPLIINRSAATEICKSLCICLDDRSELLAAAAEAALLAGPDDLYLYQAA</sequence>
<dbReference type="PANTHER" id="PTHR16216">
    <property type="entry name" value="DYNEIN ASSEMBLY FACTOR 5, AXONEMAL"/>
    <property type="match status" value="1"/>
</dbReference>
<proteinExistence type="predicted"/>
<keyword evidence="3" id="KW-1185">Reference proteome</keyword>
<dbReference type="PANTHER" id="PTHR16216:SF2">
    <property type="entry name" value="DYNEIN AXONEMAL ASSEMBLY FACTOR 5"/>
    <property type="match status" value="1"/>
</dbReference>
<gene>
    <name evidence="2" type="ORF">EMH_0002080</name>
</gene>
<dbReference type="InterPro" id="IPR052623">
    <property type="entry name" value="DAAF5"/>
</dbReference>
<feature type="region of interest" description="Disordered" evidence="1">
    <location>
        <begin position="315"/>
        <end position="370"/>
    </location>
</feature>
<feature type="compositionally biased region" description="Acidic residues" evidence="1">
    <location>
        <begin position="331"/>
        <end position="352"/>
    </location>
</feature>
<dbReference type="AlphaFoldDB" id="U6KDB0"/>
<feature type="region of interest" description="Disordered" evidence="1">
    <location>
        <begin position="59"/>
        <end position="79"/>
    </location>
</feature>
<reference evidence="2" key="2">
    <citation type="submission" date="2013-10" db="EMBL/GenBank/DDBJ databases">
        <authorList>
            <person name="Aslett M."/>
        </authorList>
    </citation>
    <scope>NUCLEOTIDE SEQUENCE [LARGE SCALE GENOMIC DNA]</scope>
    <source>
        <strain evidence="2">Houghton</strain>
    </source>
</reference>
<reference evidence="2" key="1">
    <citation type="submission" date="2013-10" db="EMBL/GenBank/DDBJ databases">
        <title>Genomic analysis of the causative agents of coccidiosis in chickens.</title>
        <authorList>
            <person name="Reid A.J."/>
            <person name="Blake D."/>
            <person name="Billington K."/>
            <person name="Browne H."/>
            <person name="Dunn M."/>
            <person name="Hung S."/>
            <person name="Kawahara F."/>
            <person name="Miranda-Saavedra D."/>
            <person name="Mourier T."/>
            <person name="Nagra H."/>
            <person name="Otto T.D."/>
            <person name="Rawlings N."/>
            <person name="Sanchez A."/>
            <person name="Sanders M."/>
            <person name="Subramaniam C."/>
            <person name="Tay Y."/>
            <person name="Dear P."/>
            <person name="Doerig C."/>
            <person name="Gruber A."/>
            <person name="Parkinson J."/>
            <person name="Shirley M."/>
            <person name="Wan K.L."/>
            <person name="Berriman M."/>
            <person name="Tomley F."/>
            <person name="Pain A."/>
        </authorList>
    </citation>
    <scope>NUCLEOTIDE SEQUENCE [LARGE SCALE GENOMIC DNA]</scope>
    <source>
        <strain evidence="2">Houghton</strain>
    </source>
</reference>
<dbReference type="VEuPathDB" id="ToxoDB:EMH_0002080"/>
<dbReference type="OrthoDB" id="346447at2759"/>
<accession>U6KDB0</accession>